<comment type="caution">
    <text evidence="1">The sequence shown here is derived from an EMBL/GenBank/DDBJ whole genome shotgun (WGS) entry which is preliminary data.</text>
</comment>
<keyword evidence="2" id="KW-1185">Reference proteome</keyword>
<name>A0ABD2PZF0_9PLAT</name>
<dbReference type="AlphaFoldDB" id="A0ABD2PZF0"/>
<evidence type="ECO:0000313" key="1">
    <source>
        <dbReference type="EMBL" id="KAL3312292.1"/>
    </source>
</evidence>
<protein>
    <submittedName>
        <fullName evidence="1">Uncharacterized protein</fullName>
    </submittedName>
</protein>
<organism evidence="1 2">
    <name type="scientific">Cichlidogyrus casuarinus</name>
    <dbReference type="NCBI Taxonomy" id="1844966"/>
    <lineage>
        <taxon>Eukaryota</taxon>
        <taxon>Metazoa</taxon>
        <taxon>Spiralia</taxon>
        <taxon>Lophotrochozoa</taxon>
        <taxon>Platyhelminthes</taxon>
        <taxon>Monogenea</taxon>
        <taxon>Monopisthocotylea</taxon>
        <taxon>Dactylogyridea</taxon>
        <taxon>Ancyrocephalidae</taxon>
        <taxon>Cichlidogyrus</taxon>
    </lineage>
</organism>
<gene>
    <name evidence="1" type="ORF">Ciccas_009117</name>
</gene>
<sequence length="72" mass="7887">MSDIAICKVWLDVGKMGGFMTLKNSLACLEEEGLATHKVIIRRHVSSILGSSKGWRTGLCFSGWCKLASLMN</sequence>
<reference evidence="1 2" key="1">
    <citation type="submission" date="2024-11" db="EMBL/GenBank/DDBJ databases">
        <title>Adaptive evolution of stress response genes in parasites aligns with host niche diversity.</title>
        <authorList>
            <person name="Hahn C."/>
            <person name="Resl P."/>
        </authorList>
    </citation>
    <scope>NUCLEOTIDE SEQUENCE [LARGE SCALE GENOMIC DNA]</scope>
    <source>
        <strain evidence="1">EGGRZ-B1_66</strain>
        <tissue evidence="1">Body</tissue>
    </source>
</reference>
<dbReference type="Proteomes" id="UP001626550">
    <property type="component" value="Unassembled WGS sequence"/>
</dbReference>
<proteinExistence type="predicted"/>
<dbReference type="EMBL" id="JBJKFK010001762">
    <property type="protein sequence ID" value="KAL3312292.1"/>
    <property type="molecule type" value="Genomic_DNA"/>
</dbReference>
<accession>A0ABD2PZF0</accession>
<evidence type="ECO:0000313" key="2">
    <source>
        <dbReference type="Proteomes" id="UP001626550"/>
    </source>
</evidence>